<accession>A0ABT6Q4X2</accession>
<dbReference type="Proteomes" id="UP001431634">
    <property type="component" value="Unassembled WGS sequence"/>
</dbReference>
<keyword evidence="1" id="KW-0533">Nickel</keyword>
<dbReference type="PANTHER" id="PTHR36566:SF1">
    <property type="entry name" value="PYRIDINIUM-3,5-BISTHIOCARBOXYLIC ACID MONONUCLEOTIDE NICKEL INSERTION PROTEIN"/>
    <property type="match status" value="1"/>
</dbReference>
<name>A0ABT6Q4X2_9PROT</name>
<keyword evidence="3" id="KW-1185">Reference proteome</keyword>
<protein>
    <submittedName>
        <fullName evidence="2">LarC family nickel insertion protein</fullName>
    </submittedName>
</protein>
<dbReference type="Pfam" id="PF01969">
    <property type="entry name" value="Ni_insertion"/>
    <property type="match status" value="1"/>
</dbReference>
<proteinExistence type="predicted"/>
<organism evidence="2 3">
    <name type="scientific">Commensalibacter oyaizuii</name>
    <dbReference type="NCBI Taxonomy" id="3043873"/>
    <lineage>
        <taxon>Bacteria</taxon>
        <taxon>Pseudomonadati</taxon>
        <taxon>Pseudomonadota</taxon>
        <taxon>Alphaproteobacteria</taxon>
        <taxon>Acetobacterales</taxon>
        <taxon>Acetobacteraceae</taxon>
    </lineage>
</organism>
<dbReference type="EMBL" id="JASBAO010000001">
    <property type="protein sequence ID" value="MDI2091544.1"/>
    <property type="molecule type" value="Genomic_DNA"/>
</dbReference>
<comment type="caution">
    <text evidence="2">The sequence shown here is derived from an EMBL/GenBank/DDBJ whole genome shotgun (WGS) entry which is preliminary data.</text>
</comment>
<gene>
    <name evidence="2" type="ORF">QJV27_09235</name>
</gene>
<dbReference type="PANTHER" id="PTHR36566">
    <property type="entry name" value="NICKEL INSERTION PROTEIN-RELATED"/>
    <property type="match status" value="1"/>
</dbReference>
<evidence type="ECO:0000313" key="3">
    <source>
        <dbReference type="Proteomes" id="UP001431634"/>
    </source>
</evidence>
<evidence type="ECO:0000256" key="1">
    <source>
        <dbReference type="ARBA" id="ARBA00022596"/>
    </source>
</evidence>
<reference evidence="2" key="1">
    <citation type="submission" date="2023-05" db="EMBL/GenBank/DDBJ databases">
        <title>Whole genome sequence of Commensalibacter sp.</title>
        <authorList>
            <person name="Charoenyingcharoen P."/>
            <person name="Yukphan P."/>
        </authorList>
    </citation>
    <scope>NUCLEOTIDE SEQUENCE</scope>
    <source>
        <strain evidence="2">TBRC 16381</strain>
    </source>
</reference>
<dbReference type="InterPro" id="IPR002822">
    <property type="entry name" value="Ni_insertion"/>
</dbReference>
<sequence length="419" mass="46610">MRIGYLDCFAGMSSSRFVGALVSAGVPEQLLHDAVSALDIGARLELLHIKRNNIATIKAHISLSADADTYHEAEETPYYELPTFISSHVVPDNIQLLSTIHALINNAQLSQRAKDLAVDTFTHLAHAEASVRGLPVEEIYFHKVRALNTVVGITLCCVGCDWLNIDQWYASSLNVGSGVLKYPQGMLPVPAPATLYLLGDKAPIFAAGPQRELLTSTCAGLLKALKVKFAPCPPMCISRVGYGAGRIEYDNLPNFLRICIGNDLGKDKYSTSSEIVITQAELGEVSAQRLQDVQQKLYEHGAQLVYIVPICSVISQVTRKLVIFSLPERAEIIRHYLFNILSLHSIHWRVERYERLIHYDEDVLTPWGLIKVQVGQLLDNQIISVIPDDERCAMVAQKHHLSYTEVVETVRTIFLSRKN</sequence>
<evidence type="ECO:0000313" key="2">
    <source>
        <dbReference type="EMBL" id="MDI2091544.1"/>
    </source>
</evidence>
<dbReference type="RefSeq" id="WP_281448634.1">
    <property type="nucleotide sequence ID" value="NZ_JASBAO010000001.1"/>
</dbReference>